<comment type="caution">
    <text evidence="1">The sequence shown here is derived from an EMBL/GenBank/DDBJ whole genome shotgun (WGS) entry which is preliminary data.</text>
</comment>
<organism evidence="1 2">
    <name type="scientific">Lentzea flava</name>
    <dbReference type="NCBI Taxonomy" id="103732"/>
    <lineage>
        <taxon>Bacteria</taxon>
        <taxon>Bacillati</taxon>
        <taxon>Actinomycetota</taxon>
        <taxon>Actinomycetes</taxon>
        <taxon>Pseudonocardiales</taxon>
        <taxon>Pseudonocardiaceae</taxon>
        <taxon>Lentzea</taxon>
    </lineage>
</organism>
<accession>A0ABQ2VI02</accession>
<evidence type="ECO:0008006" key="3">
    <source>
        <dbReference type="Google" id="ProtNLM"/>
    </source>
</evidence>
<dbReference type="Proteomes" id="UP000649573">
    <property type="component" value="Unassembled WGS sequence"/>
</dbReference>
<dbReference type="EMBL" id="BMRE01000093">
    <property type="protein sequence ID" value="GGU84985.1"/>
    <property type="molecule type" value="Genomic_DNA"/>
</dbReference>
<gene>
    <name evidence="1" type="ORF">GCM10010178_89130</name>
</gene>
<protein>
    <recommendedName>
        <fullName evidence="3">YCII-related domain-containing protein</fullName>
    </recommendedName>
</protein>
<evidence type="ECO:0000313" key="2">
    <source>
        <dbReference type="Proteomes" id="UP000649573"/>
    </source>
</evidence>
<name>A0ABQ2VI02_9PSEU</name>
<reference evidence="2" key="1">
    <citation type="journal article" date="2019" name="Int. J. Syst. Evol. Microbiol.">
        <title>The Global Catalogue of Microorganisms (GCM) 10K type strain sequencing project: providing services to taxonomists for standard genome sequencing and annotation.</title>
        <authorList>
            <consortium name="The Broad Institute Genomics Platform"/>
            <consortium name="The Broad Institute Genome Sequencing Center for Infectious Disease"/>
            <person name="Wu L."/>
            <person name="Ma J."/>
        </authorList>
    </citation>
    <scope>NUCLEOTIDE SEQUENCE [LARGE SCALE GENOMIC DNA]</scope>
    <source>
        <strain evidence="2">JCM 3296</strain>
    </source>
</reference>
<sequence>MQLKFLGTTSNSGSCPTLFLTDRGTYVVQGYVVTDPEAIATAQAREGGLPVTETLVEIPVELLKFAPQGA</sequence>
<evidence type="ECO:0000313" key="1">
    <source>
        <dbReference type="EMBL" id="GGU84985.1"/>
    </source>
</evidence>
<dbReference type="RefSeq" id="WP_189259849.1">
    <property type="nucleotide sequence ID" value="NZ_BMRE01000093.1"/>
</dbReference>
<keyword evidence="2" id="KW-1185">Reference proteome</keyword>
<proteinExistence type="predicted"/>